<gene>
    <name evidence="2" type="ORF">ADK38_36510</name>
</gene>
<accession>A0ABR5IWE7</accession>
<feature type="non-terminal residue" evidence="2">
    <location>
        <position position="1"/>
    </location>
</feature>
<evidence type="ECO:0000256" key="1">
    <source>
        <dbReference type="SAM" id="MobiDB-lite"/>
    </source>
</evidence>
<protein>
    <submittedName>
        <fullName evidence="2">Uncharacterized protein</fullName>
    </submittedName>
</protein>
<comment type="caution">
    <text evidence="2">The sequence shown here is derived from an EMBL/GenBank/DDBJ whole genome shotgun (WGS) entry which is preliminary data.</text>
</comment>
<feature type="compositionally biased region" description="Basic and acidic residues" evidence="1">
    <location>
        <begin position="17"/>
        <end position="28"/>
    </location>
</feature>
<dbReference type="EMBL" id="LGUT01003405">
    <property type="protein sequence ID" value="KOG85468.1"/>
    <property type="molecule type" value="Genomic_DNA"/>
</dbReference>
<sequence length="70" mass="7441">VRAGPGAGDDEPFGGEGGERAGDGHGADMEPLDQGPTRWQLLTFAVAVEFISENFCQFSDAVTLMHDCTR</sequence>
<reference evidence="2 3" key="1">
    <citation type="submission" date="2015-07" db="EMBL/GenBank/DDBJ databases">
        <authorList>
            <person name="Ju K.-S."/>
            <person name="Doroghazi J.R."/>
            <person name="Metcalf W.W."/>
        </authorList>
    </citation>
    <scope>NUCLEOTIDE SEQUENCE [LARGE SCALE GENOMIC DNA]</scope>
    <source>
        <strain evidence="2 3">NRRL B-3589</strain>
    </source>
</reference>
<evidence type="ECO:0000313" key="2">
    <source>
        <dbReference type="EMBL" id="KOG85468.1"/>
    </source>
</evidence>
<feature type="region of interest" description="Disordered" evidence="1">
    <location>
        <begin position="1"/>
        <end position="34"/>
    </location>
</feature>
<evidence type="ECO:0000313" key="3">
    <source>
        <dbReference type="Proteomes" id="UP000037020"/>
    </source>
</evidence>
<keyword evidence="3" id="KW-1185">Reference proteome</keyword>
<organism evidence="2 3">
    <name type="scientific">Streptomyces varsoviensis</name>
    <dbReference type="NCBI Taxonomy" id="67373"/>
    <lineage>
        <taxon>Bacteria</taxon>
        <taxon>Bacillati</taxon>
        <taxon>Actinomycetota</taxon>
        <taxon>Actinomycetes</taxon>
        <taxon>Kitasatosporales</taxon>
        <taxon>Streptomycetaceae</taxon>
        <taxon>Streptomyces</taxon>
    </lineage>
</organism>
<dbReference type="Proteomes" id="UP000037020">
    <property type="component" value="Unassembled WGS sequence"/>
</dbReference>
<proteinExistence type="predicted"/>
<name>A0ABR5IWE7_9ACTN</name>